<sequence>MKDLLVGIFADSTVPEQLRKPSLSSVQPSFVEYGDGLVLAKGFDMDRALQDYEETLQDMLENGGFANPAVGQICAGLASLYDAKAGISKDAKFYDRAVEYIAMMQQAMQDPTFLHLEGRKQKILRKKQRRLAKGPPGPELQQLLNQRPERRKE</sequence>
<dbReference type="Proteomes" id="UP001178507">
    <property type="component" value="Unassembled WGS sequence"/>
</dbReference>
<proteinExistence type="predicted"/>
<feature type="region of interest" description="Disordered" evidence="1">
    <location>
        <begin position="125"/>
        <end position="153"/>
    </location>
</feature>
<gene>
    <name evidence="2" type="ORF">EVOR1521_LOCUS4570</name>
</gene>
<keyword evidence="3" id="KW-1185">Reference proteome</keyword>
<organism evidence="2 3">
    <name type="scientific">Effrenium voratum</name>
    <dbReference type="NCBI Taxonomy" id="2562239"/>
    <lineage>
        <taxon>Eukaryota</taxon>
        <taxon>Sar</taxon>
        <taxon>Alveolata</taxon>
        <taxon>Dinophyceae</taxon>
        <taxon>Suessiales</taxon>
        <taxon>Symbiodiniaceae</taxon>
        <taxon>Effrenium</taxon>
    </lineage>
</organism>
<reference evidence="2" key="1">
    <citation type="submission" date="2023-08" db="EMBL/GenBank/DDBJ databases">
        <authorList>
            <person name="Chen Y."/>
            <person name="Shah S."/>
            <person name="Dougan E. K."/>
            <person name="Thang M."/>
            <person name="Chan C."/>
        </authorList>
    </citation>
    <scope>NUCLEOTIDE SEQUENCE</scope>
</reference>
<name>A0AA36HUX4_9DINO</name>
<accession>A0AA36HUX4</accession>
<dbReference type="AlphaFoldDB" id="A0AA36HUX4"/>
<evidence type="ECO:0000313" key="3">
    <source>
        <dbReference type="Proteomes" id="UP001178507"/>
    </source>
</evidence>
<dbReference type="EMBL" id="CAUJNA010000310">
    <property type="protein sequence ID" value="CAJ1375250.1"/>
    <property type="molecule type" value="Genomic_DNA"/>
</dbReference>
<comment type="caution">
    <text evidence="2">The sequence shown here is derived from an EMBL/GenBank/DDBJ whole genome shotgun (WGS) entry which is preliminary data.</text>
</comment>
<evidence type="ECO:0000256" key="1">
    <source>
        <dbReference type="SAM" id="MobiDB-lite"/>
    </source>
</evidence>
<protein>
    <submittedName>
        <fullName evidence="2">Uncharacterized protein</fullName>
    </submittedName>
</protein>
<evidence type="ECO:0000313" key="2">
    <source>
        <dbReference type="EMBL" id="CAJ1375250.1"/>
    </source>
</evidence>